<organism evidence="1 2">
    <name type="scientific">Bacillus inaquosorum KCTC 13429</name>
    <dbReference type="NCBI Taxonomy" id="1236548"/>
    <lineage>
        <taxon>Bacteria</taxon>
        <taxon>Bacillati</taxon>
        <taxon>Bacillota</taxon>
        <taxon>Bacilli</taxon>
        <taxon>Bacillales</taxon>
        <taxon>Bacillaceae</taxon>
        <taxon>Bacillus</taxon>
    </lineage>
</organism>
<comment type="caution">
    <text evidence="1">The sequence shown here is derived from an EMBL/GenBank/DDBJ whole genome shotgun (WGS) entry which is preliminary data.</text>
</comment>
<proteinExistence type="predicted"/>
<dbReference type="Proteomes" id="UP000011182">
    <property type="component" value="Unassembled WGS sequence"/>
</dbReference>
<accession>A0A9W5LIP3</accession>
<protein>
    <submittedName>
        <fullName evidence="1">Uncharacterized protein</fullName>
    </submittedName>
</protein>
<evidence type="ECO:0000313" key="2">
    <source>
        <dbReference type="Proteomes" id="UP000011182"/>
    </source>
</evidence>
<dbReference type="AlphaFoldDB" id="A0A9W5LIP3"/>
<gene>
    <name evidence="1" type="ORF">BSI_18230</name>
</gene>
<dbReference type="EMBL" id="AMXN01000003">
    <property type="protein sequence ID" value="ELS61452.1"/>
    <property type="molecule type" value="Genomic_DNA"/>
</dbReference>
<keyword evidence="2" id="KW-1185">Reference proteome</keyword>
<evidence type="ECO:0000313" key="1">
    <source>
        <dbReference type="EMBL" id="ELS61452.1"/>
    </source>
</evidence>
<sequence length="42" mass="4873">MTYETSPLSEFKKLKSLNAFILELNSLQTLIQQLTLVTHHIK</sequence>
<reference evidence="1 2" key="1">
    <citation type="journal article" date="2014" name="Syst. Appl. Microbiol.">
        <title>Genomic insights into the taxonomic status of the three subspecies of Bacillus subtilis.</title>
        <authorList>
            <person name="Yi H."/>
            <person name="Chun J."/>
            <person name="Cha C.J."/>
        </authorList>
    </citation>
    <scope>NUCLEOTIDE SEQUENCE [LARGE SCALE GENOMIC DNA]</scope>
    <source>
        <strain evidence="1 2">KCTC 13429</strain>
    </source>
</reference>
<name>A0A9W5LIP3_9BACI</name>